<comment type="caution">
    <text evidence="4">The sequence shown here is derived from an EMBL/GenBank/DDBJ whole genome shotgun (WGS) entry which is preliminary data.</text>
</comment>
<dbReference type="EMBL" id="CAJA01000164">
    <property type="protein sequence ID" value="CCH73231.1"/>
    <property type="molecule type" value="Genomic_DNA"/>
</dbReference>
<dbReference type="PANTHER" id="PTHR34295">
    <property type="entry name" value="BIOTIN TRANSPORTER BIOY"/>
    <property type="match status" value="1"/>
</dbReference>
<feature type="transmembrane region" description="Helical" evidence="3">
    <location>
        <begin position="128"/>
        <end position="147"/>
    </location>
</feature>
<dbReference type="Gene3D" id="1.10.1760.20">
    <property type="match status" value="1"/>
</dbReference>
<evidence type="ECO:0000256" key="2">
    <source>
        <dbReference type="PIRNR" id="PIRNR016661"/>
    </source>
</evidence>
<reference evidence="4 5" key="1">
    <citation type="journal article" date="2013" name="ISME J.">
        <title>A metabolic model for members of the genus Tetrasphaera involved in enhanced biological phosphorus removal.</title>
        <authorList>
            <person name="Kristiansen R."/>
            <person name="Nguyen H.T.T."/>
            <person name="Saunders A.M."/>
            <person name="Nielsen J.L."/>
            <person name="Wimmer R."/>
            <person name="Le V.Q."/>
            <person name="McIlroy S.J."/>
            <person name="Petrovski S."/>
            <person name="Seviour R.J."/>
            <person name="Calteau A."/>
            <person name="Nielsen K.L."/>
            <person name="Nielsen P.H."/>
        </authorList>
    </citation>
    <scope>NUCLEOTIDE SEQUENCE [LARGE SCALE GENOMIC DNA]</scope>
    <source>
        <strain evidence="4 5">Ben110</strain>
    </source>
</reference>
<gene>
    <name evidence="4" type="primary">bioY</name>
    <name evidence="4" type="ORF">BN11_2460006</name>
</gene>
<dbReference type="GO" id="GO:0015225">
    <property type="term" value="F:biotin transmembrane transporter activity"/>
    <property type="evidence" value="ECO:0007669"/>
    <property type="project" value="UniProtKB-UniRule"/>
</dbReference>
<dbReference type="PANTHER" id="PTHR34295:SF1">
    <property type="entry name" value="BIOTIN TRANSPORTER BIOY"/>
    <property type="match status" value="1"/>
</dbReference>
<dbReference type="AlphaFoldDB" id="W6JWU5"/>
<feature type="transmembrane region" description="Helical" evidence="3">
    <location>
        <begin position="23"/>
        <end position="43"/>
    </location>
</feature>
<dbReference type="PIRSF" id="PIRSF016661">
    <property type="entry name" value="BioY"/>
    <property type="match status" value="1"/>
</dbReference>
<evidence type="ECO:0000256" key="3">
    <source>
        <dbReference type="SAM" id="Phobius"/>
    </source>
</evidence>
<name>W6JWU5_9MICO</name>
<feature type="transmembrane region" description="Helical" evidence="3">
    <location>
        <begin position="99"/>
        <end position="116"/>
    </location>
</feature>
<proteinExistence type="inferred from homology"/>
<dbReference type="Proteomes" id="UP000035763">
    <property type="component" value="Unassembled WGS sequence"/>
</dbReference>
<comment type="similarity">
    <text evidence="1 2">Belongs to the BioY family.</text>
</comment>
<dbReference type="GO" id="GO:0005886">
    <property type="term" value="C:plasma membrane"/>
    <property type="evidence" value="ECO:0007669"/>
    <property type="project" value="UniProtKB-SubCell"/>
</dbReference>
<keyword evidence="2" id="KW-1003">Cell membrane</keyword>
<accession>W6JWU5</accession>
<protein>
    <recommendedName>
        <fullName evidence="2">Biotin transporter</fullName>
    </recommendedName>
</protein>
<feature type="transmembrane region" description="Helical" evidence="3">
    <location>
        <begin position="167"/>
        <end position="187"/>
    </location>
</feature>
<evidence type="ECO:0000256" key="1">
    <source>
        <dbReference type="ARBA" id="ARBA00010692"/>
    </source>
</evidence>
<keyword evidence="3" id="KW-1133">Transmembrane helix</keyword>
<dbReference type="InterPro" id="IPR003784">
    <property type="entry name" value="BioY"/>
</dbReference>
<keyword evidence="2 3" id="KW-0472">Membrane</keyword>
<feature type="transmembrane region" description="Helical" evidence="3">
    <location>
        <begin position="55"/>
        <end position="79"/>
    </location>
</feature>
<organism evidence="4 5">
    <name type="scientific">Nostocoides australiense Ben110</name>
    <dbReference type="NCBI Taxonomy" id="1193182"/>
    <lineage>
        <taxon>Bacteria</taxon>
        <taxon>Bacillati</taxon>
        <taxon>Actinomycetota</taxon>
        <taxon>Actinomycetes</taxon>
        <taxon>Micrococcales</taxon>
        <taxon>Intrasporangiaceae</taxon>
        <taxon>Nostocoides</taxon>
    </lineage>
</organism>
<keyword evidence="3" id="KW-0812">Transmembrane</keyword>
<comment type="subcellular location">
    <subcellularLocation>
        <location evidence="2">Cell membrane</location>
        <topology evidence="2">Multi-pass membrane protein</topology>
    </subcellularLocation>
</comment>
<evidence type="ECO:0000313" key="4">
    <source>
        <dbReference type="EMBL" id="CCH73231.1"/>
    </source>
</evidence>
<keyword evidence="5" id="KW-1185">Reference proteome</keyword>
<evidence type="ECO:0000313" key="5">
    <source>
        <dbReference type="Proteomes" id="UP000035763"/>
    </source>
</evidence>
<keyword evidence="2" id="KW-0813">Transport</keyword>
<dbReference type="STRING" id="1193182.BN11_2460006"/>
<dbReference type="RefSeq" id="WP_235435488.1">
    <property type="nucleotide sequence ID" value="NZ_HG764815.1"/>
</dbReference>
<dbReference type="Pfam" id="PF02632">
    <property type="entry name" value="BioY"/>
    <property type="match status" value="1"/>
</dbReference>
<sequence length="191" mass="19438">MTAIVERPRVLADVIPGGLVRDAALVLGGAGFIGLLAQWAIPLGFTPIPLSLGTFAVLLTGAALGAGRGLASVGIYVLAGMAGMPWFAEHRSGWGFPSFGYLIGFILAATLVGALASRGGDRTVLKTIGLMVLGNLVIYAVGVPYLAANTGMDLSTAIEKGLTPFLLGDGLKIAAAAGLLPGAWALVRRVR</sequence>